<dbReference type="GO" id="GO:0019556">
    <property type="term" value="P:L-histidine catabolic process to glutamate and formamide"/>
    <property type="evidence" value="ECO:0007669"/>
    <property type="project" value="InterPro"/>
</dbReference>
<evidence type="ECO:0000313" key="10">
    <source>
        <dbReference type="Proteomes" id="UP000532373"/>
    </source>
</evidence>
<dbReference type="Proteomes" id="UP000532373">
    <property type="component" value="Unassembled WGS sequence"/>
</dbReference>
<dbReference type="GO" id="GO:0050480">
    <property type="term" value="F:imidazolonepropionase activity"/>
    <property type="evidence" value="ECO:0007669"/>
    <property type="project" value="UniProtKB-EC"/>
</dbReference>
<keyword evidence="7" id="KW-0408">Iron</keyword>
<dbReference type="EMBL" id="JACHGI010000016">
    <property type="protein sequence ID" value="MBB6469379.1"/>
    <property type="molecule type" value="Genomic_DNA"/>
</dbReference>
<dbReference type="EC" id="3.5.2.7" evidence="2"/>
<dbReference type="GO" id="GO:0005737">
    <property type="term" value="C:cytoplasm"/>
    <property type="evidence" value="ECO:0007669"/>
    <property type="project" value="InterPro"/>
</dbReference>
<keyword evidence="6" id="KW-0862">Zinc</keyword>
<dbReference type="GO" id="GO:0046872">
    <property type="term" value="F:metal ion binding"/>
    <property type="evidence" value="ECO:0007669"/>
    <property type="project" value="UniProtKB-KW"/>
</dbReference>
<keyword evidence="4 9" id="KW-0378">Hydrolase</keyword>
<evidence type="ECO:0000256" key="2">
    <source>
        <dbReference type="ARBA" id="ARBA00012864"/>
    </source>
</evidence>
<dbReference type="InterPro" id="IPR006680">
    <property type="entry name" value="Amidohydro-rel"/>
</dbReference>
<dbReference type="InterPro" id="IPR005920">
    <property type="entry name" value="HutI"/>
</dbReference>
<name>A0A8E1WK57_9HYPH</name>
<evidence type="ECO:0000313" key="9">
    <source>
        <dbReference type="EMBL" id="MBB6469379.1"/>
    </source>
</evidence>
<keyword evidence="3" id="KW-0479">Metal-binding</keyword>
<dbReference type="PANTHER" id="PTHR42752:SF1">
    <property type="entry name" value="IMIDAZOLONEPROPIONASE-RELATED"/>
    <property type="match status" value="1"/>
</dbReference>
<evidence type="ECO:0000256" key="1">
    <source>
        <dbReference type="ARBA" id="ARBA00005023"/>
    </source>
</evidence>
<dbReference type="AlphaFoldDB" id="A0A8E1WK57"/>
<gene>
    <name evidence="9" type="ORF">HNQ96_005269</name>
</gene>
<dbReference type="Gene3D" id="2.30.40.10">
    <property type="entry name" value="Urease, subunit C, domain 1"/>
    <property type="match status" value="1"/>
</dbReference>
<evidence type="ECO:0000256" key="4">
    <source>
        <dbReference type="ARBA" id="ARBA00022801"/>
    </source>
</evidence>
<sequence>MSVDLILHNLRIATMVPSGDDPFGLVDDAVVAIESGKILYAGPASGFEGKTNGARVISMNGKLALPGFVCCHNSMLWMPGGDVPKEMDGAGYRDLVEQTAESTAIASDEDLLDIARQRIARLTRSGVTACELKTGFGRTPDEELRLAMLARQLQQESALLSTVTLYAGHFMPKGRDPDDHMEAIVTKLLPQIYERSACDAVEVFCDDDGGLDLDQASTILEAFYRKKTPSRVSCDRFSDSAGATLPASFYSRSATYLCQSDEDGIQSVAAMGTAMILVPEIALRDAGSRRPDLESIRETGGRVALCSEGGPDGSGLSLLSVARLGVNCFQLTPEEALAGITVHAARALGLSEQVGTIEGGKRGDLVLFEADSAGDLIQQSEVRPSAVVTAGELSEFS</sequence>
<dbReference type="InterPro" id="IPR032466">
    <property type="entry name" value="Metal_Hydrolase"/>
</dbReference>
<keyword evidence="5" id="KW-0369">Histidine metabolism</keyword>
<dbReference type="RefSeq" id="WP_184772710.1">
    <property type="nucleotide sequence ID" value="NZ_JACHGI010000016.1"/>
</dbReference>
<accession>A0A8E1WK57</accession>
<proteinExistence type="predicted"/>
<dbReference type="InterPro" id="IPR011059">
    <property type="entry name" value="Metal-dep_hydrolase_composite"/>
</dbReference>
<reference evidence="9 10" key="1">
    <citation type="submission" date="2020-08" db="EMBL/GenBank/DDBJ databases">
        <title>Genomic Encyclopedia of Type Strains, Phase IV (KMG-IV): sequencing the most valuable type-strain genomes for metagenomic binning, comparative biology and taxonomic classification.</title>
        <authorList>
            <person name="Goeker M."/>
        </authorList>
    </citation>
    <scope>NUCLEOTIDE SEQUENCE [LARGE SCALE GENOMIC DNA]</scope>
    <source>
        <strain evidence="9 10">DSM 17454</strain>
    </source>
</reference>
<dbReference type="SUPFAM" id="SSF51338">
    <property type="entry name" value="Composite domain of metallo-dependent hydrolases"/>
    <property type="match status" value="1"/>
</dbReference>
<dbReference type="SUPFAM" id="SSF51556">
    <property type="entry name" value="Metallo-dependent hydrolases"/>
    <property type="match status" value="1"/>
</dbReference>
<comment type="caution">
    <text evidence="9">The sequence shown here is derived from an EMBL/GenBank/DDBJ whole genome shotgun (WGS) entry which is preliminary data.</text>
</comment>
<comment type="pathway">
    <text evidence="1">Amino-acid degradation.</text>
</comment>
<evidence type="ECO:0000256" key="5">
    <source>
        <dbReference type="ARBA" id="ARBA00022808"/>
    </source>
</evidence>
<dbReference type="Gene3D" id="3.20.20.140">
    <property type="entry name" value="Metal-dependent hydrolases"/>
    <property type="match status" value="1"/>
</dbReference>
<evidence type="ECO:0000256" key="7">
    <source>
        <dbReference type="ARBA" id="ARBA00023004"/>
    </source>
</evidence>
<evidence type="ECO:0000256" key="3">
    <source>
        <dbReference type="ARBA" id="ARBA00022723"/>
    </source>
</evidence>
<dbReference type="PANTHER" id="PTHR42752">
    <property type="entry name" value="IMIDAZOLONEPROPIONASE"/>
    <property type="match status" value="1"/>
</dbReference>
<organism evidence="9 10">
    <name type="scientific">Aminobacter carboxidus</name>
    <dbReference type="NCBI Taxonomy" id="376165"/>
    <lineage>
        <taxon>Bacteria</taxon>
        <taxon>Pseudomonadati</taxon>
        <taxon>Pseudomonadota</taxon>
        <taxon>Alphaproteobacteria</taxon>
        <taxon>Hyphomicrobiales</taxon>
        <taxon>Phyllobacteriaceae</taxon>
        <taxon>Aminobacter</taxon>
    </lineage>
</organism>
<dbReference type="Pfam" id="PF01979">
    <property type="entry name" value="Amidohydro_1"/>
    <property type="match status" value="1"/>
</dbReference>
<feature type="domain" description="Amidohydrolase-related" evidence="8">
    <location>
        <begin position="288"/>
        <end position="377"/>
    </location>
</feature>
<protein>
    <recommendedName>
        <fullName evidence="2">imidazolonepropionase</fullName>
        <ecNumber evidence="2">3.5.2.7</ecNumber>
    </recommendedName>
</protein>
<evidence type="ECO:0000256" key="6">
    <source>
        <dbReference type="ARBA" id="ARBA00022833"/>
    </source>
</evidence>
<evidence type="ECO:0000259" key="8">
    <source>
        <dbReference type="Pfam" id="PF01979"/>
    </source>
</evidence>